<dbReference type="Pfam" id="PF07729">
    <property type="entry name" value="FCD"/>
    <property type="match status" value="1"/>
</dbReference>
<dbReference type="Pfam" id="PF00392">
    <property type="entry name" value="GntR"/>
    <property type="match status" value="1"/>
</dbReference>
<proteinExistence type="predicted"/>
<keyword evidence="1" id="KW-0805">Transcription regulation</keyword>
<gene>
    <name evidence="5" type="primary">gntR</name>
    <name evidence="5" type="ORF">BN2476_380050</name>
</gene>
<dbReference type="SMART" id="SM00895">
    <property type="entry name" value="FCD"/>
    <property type="match status" value="1"/>
</dbReference>
<keyword evidence="6" id="KW-1185">Reference proteome</keyword>
<dbReference type="InterPro" id="IPR008920">
    <property type="entry name" value="TF_FadR/GntR_C"/>
</dbReference>
<accession>A0A1N7SAV9</accession>
<evidence type="ECO:0000259" key="4">
    <source>
        <dbReference type="PROSITE" id="PS50949"/>
    </source>
</evidence>
<dbReference type="Proteomes" id="UP000195569">
    <property type="component" value="Unassembled WGS sequence"/>
</dbReference>
<dbReference type="SUPFAM" id="SSF46785">
    <property type="entry name" value="Winged helix' DNA-binding domain"/>
    <property type="match status" value="1"/>
</dbReference>
<feature type="domain" description="HTH gntR-type" evidence="4">
    <location>
        <begin position="1"/>
        <end position="64"/>
    </location>
</feature>
<dbReference type="SMART" id="SM00345">
    <property type="entry name" value="HTH_GNTR"/>
    <property type="match status" value="1"/>
</dbReference>
<comment type="caution">
    <text evidence="5">The sequence shown here is derived from an EMBL/GenBank/DDBJ whole genome shotgun (WGS) entry which is preliminary data.</text>
</comment>
<keyword evidence="2" id="KW-0238">DNA-binding</keyword>
<dbReference type="PANTHER" id="PTHR43537">
    <property type="entry name" value="TRANSCRIPTIONAL REGULATOR, GNTR FAMILY"/>
    <property type="match status" value="1"/>
</dbReference>
<protein>
    <submittedName>
        <fullName evidence="5">GntR domain-containing protein</fullName>
    </submittedName>
</protein>
<dbReference type="AlphaFoldDB" id="A0A1N7SAV9"/>
<evidence type="ECO:0000256" key="1">
    <source>
        <dbReference type="ARBA" id="ARBA00023015"/>
    </source>
</evidence>
<dbReference type="Gene3D" id="1.20.120.530">
    <property type="entry name" value="GntR ligand-binding domain-like"/>
    <property type="match status" value="1"/>
</dbReference>
<name>A0A1N7SAV9_9BURK</name>
<evidence type="ECO:0000313" key="6">
    <source>
        <dbReference type="Proteomes" id="UP000195569"/>
    </source>
</evidence>
<evidence type="ECO:0000256" key="2">
    <source>
        <dbReference type="ARBA" id="ARBA00023125"/>
    </source>
</evidence>
<dbReference type="EMBL" id="CYGY02000038">
    <property type="protein sequence ID" value="SIT44138.1"/>
    <property type="molecule type" value="Genomic_DNA"/>
</dbReference>
<dbReference type="InterPro" id="IPR036388">
    <property type="entry name" value="WH-like_DNA-bd_sf"/>
</dbReference>
<organism evidence="5 6">
    <name type="scientific">Paraburkholderia piptadeniae</name>
    <dbReference type="NCBI Taxonomy" id="1701573"/>
    <lineage>
        <taxon>Bacteria</taxon>
        <taxon>Pseudomonadati</taxon>
        <taxon>Pseudomonadota</taxon>
        <taxon>Betaproteobacteria</taxon>
        <taxon>Burkholderiales</taxon>
        <taxon>Burkholderiaceae</taxon>
        <taxon>Paraburkholderia</taxon>
    </lineage>
</organism>
<dbReference type="InterPro" id="IPR000524">
    <property type="entry name" value="Tscrpt_reg_HTH_GntR"/>
</dbReference>
<evidence type="ECO:0000256" key="3">
    <source>
        <dbReference type="ARBA" id="ARBA00023163"/>
    </source>
</evidence>
<dbReference type="GO" id="GO:0003700">
    <property type="term" value="F:DNA-binding transcription factor activity"/>
    <property type="evidence" value="ECO:0007669"/>
    <property type="project" value="InterPro"/>
</dbReference>
<keyword evidence="3" id="KW-0804">Transcription</keyword>
<sequence length="221" mass="24534">MSVEALNAFISKHGLRDGDALPPERQLAEMLGLSRRELRAALSTLEASGRVWRGVGRGTYLGSRPIRFTPTVAGLGARTSPADIAEMRLAIEPAFAALAAIKASPEDLAELENCARKNATARDDEEWQKWDHRFHLLIAQATRNPAIIALMEAINGVRARPTLREKTVDDRNRQRFAAEHKAIVDCMLERDADAAYARMRDHLANVAARLHTRYASTEVDE</sequence>
<dbReference type="GO" id="GO:0003677">
    <property type="term" value="F:DNA binding"/>
    <property type="evidence" value="ECO:0007669"/>
    <property type="project" value="UniProtKB-KW"/>
</dbReference>
<dbReference type="Gene3D" id="1.10.10.10">
    <property type="entry name" value="Winged helix-like DNA-binding domain superfamily/Winged helix DNA-binding domain"/>
    <property type="match status" value="1"/>
</dbReference>
<dbReference type="InterPro" id="IPR011711">
    <property type="entry name" value="GntR_C"/>
</dbReference>
<dbReference type="PRINTS" id="PR00035">
    <property type="entry name" value="HTHGNTR"/>
</dbReference>
<evidence type="ECO:0000313" key="5">
    <source>
        <dbReference type="EMBL" id="SIT44138.1"/>
    </source>
</evidence>
<dbReference type="PROSITE" id="PS50949">
    <property type="entry name" value="HTH_GNTR"/>
    <property type="match status" value="1"/>
</dbReference>
<dbReference type="OrthoDB" id="8640040at2"/>
<dbReference type="InterPro" id="IPR036390">
    <property type="entry name" value="WH_DNA-bd_sf"/>
</dbReference>
<dbReference type="RefSeq" id="WP_087736101.1">
    <property type="nucleotide sequence ID" value="NZ_CYGY02000038.1"/>
</dbReference>
<reference evidence="5" key="1">
    <citation type="submission" date="2016-12" db="EMBL/GenBank/DDBJ databases">
        <authorList>
            <person name="Moulin L."/>
        </authorList>
    </citation>
    <scope>NUCLEOTIDE SEQUENCE [LARGE SCALE GENOMIC DNA]</scope>
    <source>
        <strain evidence="5">STM 7183</strain>
    </source>
</reference>
<dbReference type="PANTHER" id="PTHR43537:SF5">
    <property type="entry name" value="UXU OPERON TRANSCRIPTIONAL REGULATOR"/>
    <property type="match status" value="1"/>
</dbReference>
<dbReference type="SUPFAM" id="SSF48008">
    <property type="entry name" value="GntR ligand-binding domain-like"/>
    <property type="match status" value="1"/>
</dbReference>